<dbReference type="InterPro" id="IPR030890">
    <property type="entry name" value="LP_HExxH_w_TonB"/>
</dbReference>
<evidence type="ECO:0000313" key="1">
    <source>
        <dbReference type="EMBL" id="MTH29759.1"/>
    </source>
</evidence>
<evidence type="ECO:0000313" key="2">
    <source>
        <dbReference type="Proteomes" id="UP000488936"/>
    </source>
</evidence>
<dbReference type="PROSITE" id="PS51257">
    <property type="entry name" value="PROKAR_LIPOPROTEIN"/>
    <property type="match status" value="1"/>
</dbReference>
<accession>A0A7K1GMJ6</accession>
<dbReference type="Gene3D" id="3.40.390.70">
    <property type="match status" value="1"/>
</dbReference>
<evidence type="ECO:0008006" key="3">
    <source>
        <dbReference type="Google" id="ProtNLM"/>
    </source>
</evidence>
<dbReference type="Pfam" id="PF15890">
    <property type="entry name" value="Peptidase_Mx1"/>
    <property type="match status" value="1"/>
</dbReference>
<dbReference type="Proteomes" id="UP000488936">
    <property type="component" value="Unassembled WGS sequence"/>
</dbReference>
<dbReference type="NCBIfam" id="TIGR04549">
    <property type="entry name" value="LP_HExxH_w_tonB"/>
    <property type="match status" value="1"/>
</dbReference>
<dbReference type="OrthoDB" id="1113652at2"/>
<proteinExistence type="predicted"/>
<gene>
    <name evidence="1" type="ORF">GJV77_07485</name>
</gene>
<keyword evidence="2" id="KW-1185">Reference proteome</keyword>
<comment type="caution">
    <text evidence="1">The sequence shown here is derived from an EMBL/GenBank/DDBJ whole genome shotgun (WGS) entry which is preliminary data.</text>
</comment>
<name>A0A7K1GMJ6_9FLAO</name>
<reference evidence="1 2" key="1">
    <citation type="journal article" date="2006" name="Int. J. Syst. Evol. Microbiol.">
        <title>Myroides pelagicus sp. nov., isolated from seawater in Thailand.</title>
        <authorList>
            <person name="Yoon J."/>
            <person name="Maneerat S."/>
            <person name="Kawai F."/>
            <person name="Yokota A."/>
        </authorList>
    </citation>
    <scope>NUCLEOTIDE SEQUENCE [LARGE SCALE GENOMIC DNA]</scope>
    <source>
        <strain evidence="1 2">SM1T</strain>
    </source>
</reference>
<organism evidence="1 2">
    <name type="scientific">Myroides pelagicus</name>
    <dbReference type="NCBI Taxonomy" id="270914"/>
    <lineage>
        <taxon>Bacteria</taxon>
        <taxon>Pseudomonadati</taxon>
        <taxon>Bacteroidota</taxon>
        <taxon>Flavobacteriia</taxon>
        <taxon>Flavobacteriales</taxon>
        <taxon>Flavobacteriaceae</taxon>
        <taxon>Myroides</taxon>
    </lineage>
</organism>
<dbReference type="EMBL" id="WMJY01000013">
    <property type="protein sequence ID" value="MTH29759.1"/>
    <property type="molecule type" value="Genomic_DNA"/>
</dbReference>
<protein>
    <recommendedName>
        <fullName evidence="3">Substrate import-associated zinc metallohydrolase lipoprotein</fullName>
    </recommendedName>
</protein>
<sequence>MKTINRYIALFSLVGALGLTTSCSKEDSLGESRLKVTPEEKSALDNWIDDNYTYPYNMAVFYRWDPAKVDMDRYLTPVAVEKVQPTLKVIDKIWLESYETIAGNQFVKRTAPRELVMVGSMNMNTGATVTLGLAEQGVRISLFQINSLDLKDKEQVEEFVHTIQHEYVHILNQAEPFDESEYGKLTAADYRGDWHLTTDKEAWALGFISNYARSNATEDFAEQASWMLRDIVGYEEIVAKAPASGRALIRQKEALVVAYYKRAFDIDFYELCNLTTANTEEAIKL</sequence>
<dbReference type="RefSeq" id="WP_155035755.1">
    <property type="nucleotide sequence ID" value="NZ_JBHTIG010000014.1"/>
</dbReference>
<dbReference type="AlphaFoldDB" id="A0A7K1GMJ6"/>